<keyword evidence="9" id="KW-0325">Glycoprotein</keyword>
<feature type="domain" description="Protein kinase" evidence="13">
    <location>
        <begin position="106"/>
        <end position="419"/>
    </location>
</feature>
<dbReference type="SUPFAM" id="SSF56112">
    <property type="entry name" value="Protein kinase-like (PK-like)"/>
    <property type="match status" value="1"/>
</dbReference>
<evidence type="ECO:0000256" key="2">
    <source>
        <dbReference type="ARBA" id="ARBA00022527"/>
    </source>
</evidence>
<keyword evidence="5" id="KW-0547">Nucleotide-binding</keyword>
<proteinExistence type="predicted"/>
<dbReference type="InterPro" id="IPR000719">
    <property type="entry name" value="Prot_kinase_dom"/>
</dbReference>
<evidence type="ECO:0000256" key="1">
    <source>
        <dbReference type="ARBA" id="ARBA00012513"/>
    </source>
</evidence>
<keyword evidence="12" id="KW-0472">Membrane</keyword>
<evidence type="ECO:0000256" key="7">
    <source>
        <dbReference type="ARBA" id="ARBA00022840"/>
    </source>
</evidence>
<keyword evidence="4" id="KW-0732">Signal</keyword>
<dbReference type="AlphaFoldDB" id="A0A843UFN9"/>
<protein>
    <recommendedName>
        <fullName evidence="1">non-specific serine/threonine protein kinase</fullName>
        <ecNumber evidence="1">2.7.11.1</ecNumber>
    </recommendedName>
</protein>
<dbReference type="OrthoDB" id="4062651at2759"/>
<dbReference type="SMART" id="SM00220">
    <property type="entry name" value="S_TKc"/>
    <property type="match status" value="1"/>
</dbReference>
<dbReference type="InterPro" id="IPR011009">
    <property type="entry name" value="Kinase-like_dom_sf"/>
</dbReference>
<keyword evidence="7" id="KW-0067">ATP-binding</keyword>
<keyword evidence="6" id="KW-0418">Kinase</keyword>
<keyword evidence="12" id="KW-0812">Transmembrane</keyword>
<dbReference type="FunFam" id="1.10.510.10:FF:000060">
    <property type="entry name" value="G-type lectin S-receptor-like serine/threonine-protein kinase"/>
    <property type="match status" value="1"/>
</dbReference>
<evidence type="ECO:0000256" key="10">
    <source>
        <dbReference type="ARBA" id="ARBA00047899"/>
    </source>
</evidence>
<reference evidence="14" key="1">
    <citation type="submission" date="2017-07" db="EMBL/GenBank/DDBJ databases">
        <title>Taro Niue Genome Assembly and Annotation.</title>
        <authorList>
            <person name="Atibalentja N."/>
            <person name="Keating K."/>
            <person name="Fields C.J."/>
        </authorList>
    </citation>
    <scope>NUCLEOTIDE SEQUENCE</scope>
    <source>
        <strain evidence="14">Niue_2</strain>
        <tissue evidence="14">Leaf</tissue>
    </source>
</reference>
<dbReference type="CDD" id="cd14066">
    <property type="entry name" value="STKc_IRAK"/>
    <property type="match status" value="1"/>
</dbReference>
<evidence type="ECO:0000256" key="9">
    <source>
        <dbReference type="ARBA" id="ARBA00023180"/>
    </source>
</evidence>
<keyword evidence="12" id="KW-1133">Transmembrane helix</keyword>
<evidence type="ECO:0000256" key="6">
    <source>
        <dbReference type="ARBA" id="ARBA00022777"/>
    </source>
</evidence>
<dbReference type="Proteomes" id="UP000652761">
    <property type="component" value="Unassembled WGS sequence"/>
</dbReference>
<feature type="transmembrane region" description="Helical" evidence="12">
    <location>
        <begin position="190"/>
        <end position="212"/>
    </location>
</feature>
<dbReference type="Gene3D" id="1.10.510.10">
    <property type="entry name" value="Transferase(Phosphotransferase) domain 1"/>
    <property type="match status" value="1"/>
</dbReference>
<evidence type="ECO:0000256" key="3">
    <source>
        <dbReference type="ARBA" id="ARBA00022679"/>
    </source>
</evidence>
<dbReference type="InterPro" id="IPR008271">
    <property type="entry name" value="Ser/Thr_kinase_AS"/>
</dbReference>
<evidence type="ECO:0000256" key="8">
    <source>
        <dbReference type="ARBA" id="ARBA00023157"/>
    </source>
</evidence>
<evidence type="ECO:0000256" key="11">
    <source>
        <dbReference type="ARBA" id="ARBA00048679"/>
    </source>
</evidence>
<dbReference type="EMBL" id="NMUH01000621">
    <property type="protein sequence ID" value="MQL82275.1"/>
    <property type="molecule type" value="Genomic_DNA"/>
</dbReference>
<dbReference type="Pfam" id="PF07714">
    <property type="entry name" value="PK_Tyr_Ser-Thr"/>
    <property type="match status" value="1"/>
</dbReference>
<evidence type="ECO:0000256" key="12">
    <source>
        <dbReference type="SAM" id="Phobius"/>
    </source>
</evidence>
<comment type="caution">
    <text evidence="14">The sequence shown here is derived from an EMBL/GenBank/DDBJ whole genome shotgun (WGS) entry which is preliminary data.</text>
</comment>
<dbReference type="PROSITE" id="PS50011">
    <property type="entry name" value="PROTEIN_KINASE_DOM"/>
    <property type="match status" value="1"/>
</dbReference>
<dbReference type="GO" id="GO:0005524">
    <property type="term" value="F:ATP binding"/>
    <property type="evidence" value="ECO:0007669"/>
    <property type="project" value="UniProtKB-KW"/>
</dbReference>
<sequence>MTSSWCRNQQKEEGCNSARLIASFPAYRCGRSSGGFPSRVRTTLSRYKMEPDLTHRFCCEVARQKSRTKLVRLESSNFSNAVSKDNDVSNVPLLDLNTVKAATSNFSSENKLGEGGFGPVYKGKLLSGDEIAVKRLSKLSKQGHQEFSNEVRLIAKLQHKNLVRLLGSCAHKDEKILIYEYMPNKSLDKFIFGLFIPFLLYLACGIVGYRFYTLMNAANPRRSAELTWQKRFGIIQGIANGLLYLHHYSRMRVIHRDLKTSNILLDSEMKPKISDFGLARIFRVDQMEANTGKVVGTFGYMSPEYASQGLFSEKSDVFSFGVIVLEIITGERSTSFYPHKNSQTLLGYVWQMWEEGRALELQDPSMGSSPTQAGEVLKCTQLGLLCVQQDAAERPTMSYVVSSLSNGACVLPKPRQPAFAIGGDPNATVSYYRASRASVNELTMSSVGGR</sequence>
<keyword evidence="15" id="KW-1185">Reference proteome</keyword>
<organism evidence="14 15">
    <name type="scientific">Colocasia esculenta</name>
    <name type="common">Wild taro</name>
    <name type="synonym">Arum esculentum</name>
    <dbReference type="NCBI Taxonomy" id="4460"/>
    <lineage>
        <taxon>Eukaryota</taxon>
        <taxon>Viridiplantae</taxon>
        <taxon>Streptophyta</taxon>
        <taxon>Embryophyta</taxon>
        <taxon>Tracheophyta</taxon>
        <taxon>Spermatophyta</taxon>
        <taxon>Magnoliopsida</taxon>
        <taxon>Liliopsida</taxon>
        <taxon>Araceae</taxon>
        <taxon>Aroideae</taxon>
        <taxon>Colocasieae</taxon>
        <taxon>Colocasia</taxon>
    </lineage>
</organism>
<keyword evidence="2" id="KW-0723">Serine/threonine-protein kinase</keyword>
<evidence type="ECO:0000256" key="4">
    <source>
        <dbReference type="ARBA" id="ARBA00022729"/>
    </source>
</evidence>
<evidence type="ECO:0000256" key="5">
    <source>
        <dbReference type="ARBA" id="ARBA00022741"/>
    </source>
</evidence>
<evidence type="ECO:0000259" key="13">
    <source>
        <dbReference type="PROSITE" id="PS50011"/>
    </source>
</evidence>
<name>A0A843UFN9_COLES</name>
<keyword evidence="3" id="KW-0808">Transferase</keyword>
<evidence type="ECO:0000313" key="14">
    <source>
        <dbReference type="EMBL" id="MQL82275.1"/>
    </source>
</evidence>
<gene>
    <name evidence="14" type="ORF">Taro_014746</name>
</gene>
<dbReference type="GO" id="GO:0005886">
    <property type="term" value="C:plasma membrane"/>
    <property type="evidence" value="ECO:0007669"/>
    <property type="project" value="TreeGrafter"/>
</dbReference>
<dbReference type="Gene3D" id="3.30.200.20">
    <property type="entry name" value="Phosphorylase Kinase, domain 1"/>
    <property type="match status" value="1"/>
</dbReference>
<comment type="catalytic activity">
    <reaction evidence="10">
        <text>L-threonyl-[protein] + ATP = O-phospho-L-threonyl-[protein] + ADP + H(+)</text>
        <dbReference type="Rhea" id="RHEA:46608"/>
        <dbReference type="Rhea" id="RHEA-COMP:11060"/>
        <dbReference type="Rhea" id="RHEA-COMP:11605"/>
        <dbReference type="ChEBI" id="CHEBI:15378"/>
        <dbReference type="ChEBI" id="CHEBI:30013"/>
        <dbReference type="ChEBI" id="CHEBI:30616"/>
        <dbReference type="ChEBI" id="CHEBI:61977"/>
        <dbReference type="ChEBI" id="CHEBI:456216"/>
        <dbReference type="EC" id="2.7.11.1"/>
    </reaction>
</comment>
<keyword evidence="8" id="KW-1015">Disulfide bond</keyword>
<dbReference type="PANTHER" id="PTHR27002">
    <property type="entry name" value="RECEPTOR-LIKE SERINE/THREONINE-PROTEIN KINASE SD1-8"/>
    <property type="match status" value="1"/>
</dbReference>
<dbReference type="EC" id="2.7.11.1" evidence="1"/>
<accession>A0A843UFN9</accession>
<dbReference type="FunFam" id="3.30.200.20:FF:000195">
    <property type="entry name" value="G-type lectin S-receptor-like serine/threonine-protein kinase"/>
    <property type="match status" value="1"/>
</dbReference>
<dbReference type="PROSITE" id="PS00108">
    <property type="entry name" value="PROTEIN_KINASE_ST"/>
    <property type="match status" value="1"/>
</dbReference>
<evidence type="ECO:0000313" key="15">
    <source>
        <dbReference type="Proteomes" id="UP000652761"/>
    </source>
</evidence>
<dbReference type="GO" id="GO:0004674">
    <property type="term" value="F:protein serine/threonine kinase activity"/>
    <property type="evidence" value="ECO:0007669"/>
    <property type="project" value="UniProtKB-KW"/>
</dbReference>
<comment type="catalytic activity">
    <reaction evidence="11">
        <text>L-seryl-[protein] + ATP = O-phospho-L-seryl-[protein] + ADP + H(+)</text>
        <dbReference type="Rhea" id="RHEA:17989"/>
        <dbReference type="Rhea" id="RHEA-COMP:9863"/>
        <dbReference type="Rhea" id="RHEA-COMP:11604"/>
        <dbReference type="ChEBI" id="CHEBI:15378"/>
        <dbReference type="ChEBI" id="CHEBI:29999"/>
        <dbReference type="ChEBI" id="CHEBI:30616"/>
        <dbReference type="ChEBI" id="CHEBI:83421"/>
        <dbReference type="ChEBI" id="CHEBI:456216"/>
        <dbReference type="EC" id="2.7.11.1"/>
    </reaction>
</comment>
<dbReference type="InterPro" id="IPR001245">
    <property type="entry name" value="Ser-Thr/Tyr_kinase_cat_dom"/>
</dbReference>